<reference evidence="2" key="1">
    <citation type="journal article" date="2024" name="Proc. Natl. Acad. Sci. U.S.A.">
        <title>Extraordinary preservation of gene collinearity over three hundred million years revealed in homosporous lycophytes.</title>
        <authorList>
            <person name="Li C."/>
            <person name="Wickell D."/>
            <person name="Kuo L.Y."/>
            <person name="Chen X."/>
            <person name="Nie B."/>
            <person name="Liao X."/>
            <person name="Peng D."/>
            <person name="Ji J."/>
            <person name="Jenkins J."/>
            <person name="Williams M."/>
            <person name="Shu S."/>
            <person name="Plott C."/>
            <person name="Barry K."/>
            <person name="Rajasekar S."/>
            <person name="Grimwood J."/>
            <person name="Han X."/>
            <person name="Sun S."/>
            <person name="Hou Z."/>
            <person name="He W."/>
            <person name="Dai G."/>
            <person name="Sun C."/>
            <person name="Schmutz J."/>
            <person name="Leebens-Mack J.H."/>
            <person name="Li F.W."/>
            <person name="Wang L."/>
        </authorList>
    </citation>
    <scope>NUCLEOTIDE SEQUENCE [LARGE SCALE GENOMIC DNA]</scope>
    <source>
        <strain evidence="2">cv. PW_Plant_1</strain>
    </source>
</reference>
<name>A0ACC2CVA1_DIPCM</name>
<gene>
    <name evidence="1" type="ORF">O6H91_08G017800</name>
</gene>
<protein>
    <submittedName>
        <fullName evidence="1">Uncharacterized protein</fullName>
    </submittedName>
</protein>
<accession>A0ACC2CVA1</accession>
<proteinExistence type="predicted"/>
<sequence>MGEWIAGAAINVIGSIGINLGTNLLKLGHNQREKRAELEATEGGKVFISKPIIHFQAWRIGLIIFMLGNFLNFLSFAYAAQTLLAALGSVQFISNVAFAYLVLDEVITCRILWATMFIVLGNIFMVAFGNHQSPIYTPEELQANYKNDIYLLYCVGLVLVIIINHAIYKRGRQLILMHGEDGAGYSWQILLPFCYAIVSGAVGTHSVLFAKSLSLLLRLTLNGESQIEGWFTYLVLVLFLGTAAFWMSRLNEGLAMFHAVLIVPMLQIFWTTFSIFTGFIYFKEYQVFNKFRALMFGVGFCNLFIGILLLAPPNTSRTTKPTSPSSRTESLPFMGMSESGMTPEIEPKEIQRRRGFVQQILADAETAIGQVKSAYQMFLGLGQDKVRASSVFAMPMISSSRSSWRNPKVHVDWLATAADYEYLNVSMPNGAH</sequence>
<keyword evidence="2" id="KW-1185">Reference proteome</keyword>
<dbReference type="Proteomes" id="UP001162992">
    <property type="component" value="Chromosome 8"/>
</dbReference>
<evidence type="ECO:0000313" key="2">
    <source>
        <dbReference type="Proteomes" id="UP001162992"/>
    </source>
</evidence>
<dbReference type="EMBL" id="CM055099">
    <property type="protein sequence ID" value="KAJ7545951.1"/>
    <property type="molecule type" value="Genomic_DNA"/>
</dbReference>
<organism evidence="1 2">
    <name type="scientific">Diphasiastrum complanatum</name>
    <name type="common">Issler's clubmoss</name>
    <name type="synonym">Lycopodium complanatum</name>
    <dbReference type="NCBI Taxonomy" id="34168"/>
    <lineage>
        <taxon>Eukaryota</taxon>
        <taxon>Viridiplantae</taxon>
        <taxon>Streptophyta</taxon>
        <taxon>Embryophyta</taxon>
        <taxon>Tracheophyta</taxon>
        <taxon>Lycopodiopsida</taxon>
        <taxon>Lycopodiales</taxon>
        <taxon>Lycopodiaceae</taxon>
        <taxon>Lycopodioideae</taxon>
        <taxon>Diphasiastrum</taxon>
    </lineage>
</organism>
<evidence type="ECO:0000313" key="1">
    <source>
        <dbReference type="EMBL" id="KAJ7545951.1"/>
    </source>
</evidence>
<comment type="caution">
    <text evidence="1">The sequence shown here is derived from an EMBL/GenBank/DDBJ whole genome shotgun (WGS) entry which is preliminary data.</text>
</comment>